<dbReference type="GO" id="GO:0016757">
    <property type="term" value="F:glycosyltransferase activity"/>
    <property type="evidence" value="ECO:0007669"/>
    <property type="project" value="UniProtKB-KW"/>
</dbReference>
<dbReference type="EMBL" id="JACIEE010000007">
    <property type="protein sequence ID" value="MBB3978334.1"/>
    <property type="molecule type" value="Genomic_DNA"/>
</dbReference>
<dbReference type="InterPro" id="IPR001173">
    <property type="entry name" value="Glyco_trans_2-like"/>
</dbReference>
<dbReference type="Proteomes" id="UP000574761">
    <property type="component" value="Unassembled WGS sequence"/>
</dbReference>
<gene>
    <name evidence="5" type="ORF">GGQ64_003568</name>
</gene>
<evidence type="ECO:0000313" key="5">
    <source>
        <dbReference type="EMBL" id="MBB3978334.1"/>
    </source>
</evidence>
<comment type="similarity">
    <text evidence="1">Belongs to the glycosyltransferase 2 family.</text>
</comment>
<dbReference type="PANTHER" id="PTHR43179">
    <property type="entry name" value="RHAMNOSYLTRANSFERASE WBBL"/>
    <property type="match status" value="1"/>
</dbReference>
<evidence type="ECO:0000313" key="6">
    <source>
        <dbReference type="Proteomes" id="UP000574761"/>
    </source>
</evidence>
<keyword evidence="2 5" id="KW-0328">Glycosyltransferase</keyword>
<keyword evidence="6" id="KW-1185">Reference proteome</keyword>
<keyword evidence="3 5" id="KW-0808">Transferase</keyword>
<accession>A0A7W6GLW5</accession>
<dbReference type="EC" id="2.4.-.-" evidence="5"/>
<name>A0A7W6GLW5_9HYPH</name>
<dbReference type="PANTHER" id="PTHR43179:SF12">
    <property type="entry name" value="GALACTOFURANOSYLTRANSFERASE GLFT2"/>
    <property type="match status" value="1"/>
</dbReference>
<dbReference type="InterPro" id="IPR029044">
    <property type="entry name" value="Nucleotide-diphossugar_trans"/>
</dbReference>
<evidence type="ECO:0000256" key="3">
    <source>
        <dbReference type="ARBA" id="ARBA00022679"/>
    </source>
</evidence>
<evidence type="ECO:0000256" key="1">
    <source>
        <dbReference type="ARBA" id="ARBA00006739"/>
    </source>
</evidence>
<dbReference type="AlphaFoldDB" id="A0A7W6GLW5"/>
<sequence length="316" mass="33936">MSAPLSTPLPFTLIDIAVCTYRRPELERTLRSLASLLVPEGSAVRIIVADNDTVPSAAGVVDGLRTQIPFPIDYVHCPASNISIARNACLDHSRGELLAFIDDDETATPDWLEKLVATMGESGADVVLGPVKAIYGTPTPNWMQRADLHSTRPVWVGGEIRTGYTCNVLMRLTSPGLSGRRFSLALGKTGGEDTEFFTLATQAGARIEFAPEAWVHEPVTQGRATLGWLAKRRYRMGQTHGRLLAEKADGPVRRLAQAGLAGAKMLVCAAASIATAFSPARRYGYGLRAVLHAGVVSGLSGVREIQQYGLAETRTP</sequence>
<comment type="caution">
    <text evidence="5">The sequence shown here is derived from an EMBL/GenBank/DDBJ whole genome shotgun (WGS) entry which is preliminary data.</text>
</comment>
<reference evidence="5 6" key="1">
    <citation type="submission" date="2020-08" db="EMBL/GenBank/DDBJ databases">
        <title>Genomic Encyclopedia of Type Strains, Phase IV (KMG-IV): sequencing the most valuable type-strain genomes for metagenomic binning, comparative biology and taxonomic classification.</title>
        <authorList>
            <person name="Goeker M."/>
        </authorList>
    </citation>
    <scope>NUCLEOTIDE SEQUENCE [LARGE SCALE GENOMIC DNA]</scope>
    <source>
        <strain evidence="5 6">DSM 100211</strain>
    </source>
</reference>
<dbReference type="RefSeq" id="WP_183806600.1">
    <property type="nucleotide sequence ID" value="NZ_JACIEE010000007.1"/>
</dbReference>
<organism evidence="5 6">
    <name type="scientific">Mycoplana azooxidifex</name>
    <dbReference type="NCBI Taxonomy" id="1636188"/>
    <lineage>
        <taxon>Bacteria</taxon>
        <taxon>Pseudomonadati</taxon>
        <taxon>Pseudomonadota</taxon>
        <taxon>Alphaproteobacteria</taxon>
        <taxon>Hyphomicrobiales</taxon>
        <taxon>Rhizobiaceae</taxon>
        <taxon>Mycoplana</taxon>
    </lineage>
</organism>
<evidence type="ECO:0000256" key="2">
    <source>
        <dbReference type="ARBA" id="ARBA00022676"/>
    </source>
</evidence>
<protein>
    <submittedName>
        <fullName evidence="5">Succinoglycan biosynthesis protein ExoM</fullName>
        <ecNumber evidence="5">2.4.-.-</ecNumber>
    </submittedName>
</protein>
<feature type="domain" description="Glycosyltransferase 2-like" evidence="4">
    <location>
        <begin position="16"/>
        <end position="171"/>
    </location>
</feature>
<proteinExistence type="inferred from homology"/>
<dbReference type="Pfam" id="PF00535">
    <property type="entry name" value="Glycos_transf_2"/>
    <property type="match status" value="1"/>
</dbReference>
<dbReference type="SUPFAM" id="SSF53448">
    <property type="entry name" value="Nucleotide-diphospho-sugar transferases"/>
    <property type="match status" value="1"/>
</dbReference>
<evidence type="ECO:0000259" key="4">
    <source>
        <dbReference type="Pfam" id="PF00535"/>
    </source>
</evidence>
<dbReference type="Gene3D" id="3.90.550.10">
    <property type="entry name" value="Spore Coat Polysaccharide Biosynthesis Protein SpsA, Chain A"/>
    <property type="match status" value="1"/>
</dbReference>